<dbReference type="HOGENOM" id="CLU_133764_1_0_11"/>
<dbReference type="KEGG" id="mmar:MODMU_1929"/>
<sequence length="99" mass="11101">MDVALVYFDECPNWRTVDARLRDALALAGRSAVTVRYQEIETLEQAEAEQFRGSPTVLVDGRDPFLDRDRPIGLSCRVYWTPDGSAGAPSTEQLTEVLR</sequence>
<accession>I4EVF2</accession>
<dbReference type="STRING" id="477641.MODMU_1929"/>
<dbReference type="OrthoDB" id="7185309at2"/>
<dbReference type="Proteomes" id="UP000006461">
    <property type="component" value="Chromosome"/>
</dbReference>
<dbReference type="OMA" id="YFDGCPN"/>
<dbReference type="AlphaFoldDB" id="I4EVF2"/>
<organism evidence="1 2">
    <name type="scientific">Modestobacter italicus (strain DSM 44449 / CECT 9708 / BC 501)</name>
    <dbReference type="NCBI Taxonomy" id="2732864"/>
    <lineage>
        <taxon>Bacteria</taxon>
        <taxon>Bacillati</taxon>
        <taxon>Actinomycetota</taxon>
        <taxon>Actinomycetes</taxon>
        <taxon>Geodermatophilales</taxon>
        <taxon>Geodermatophilaceae</taxon>
        <taxon>Modestobacter</taxon>
    </lineage>
</organism>
<evidence type="ECO:0000313" key="1">
    <source>
        <dbReference type="EMBL" id="CCH87365.1"/>
    </source>
</evidence>
<dbReference type="eggNOG" id="COG3339">
    <property type="taxonomic scope" value="Bacteria"/>
</dbReference>
<keyword evidence="2" id="KW-1185">Reference proteome</keyword>
<dbReference type="GO" id="GO:0016829">
    <property type="term" value="F:lyase activity"/>
    <property type="evidence" value="ECO:0007669"/>
    <property type="project" value="UniProtKB-KW"/>
</dbReference>
<name>I4EVF2_MODI5</name>
<evidence type="ECO:0000313" key="2">
    <source>
        <dbReference type="Proteomes" id="UP000006461"/>
    </source>
</evidence>
<proteinExistence type="predicted"/>
<dbReference type="EMBL" id="FO203431">
    <property type="protein sequence ID" value="CCH87365.1"/>
    <property type="molecule type" value="Genomic_DNA"/>
</dbReference>
<reference evidence="1 2" key="1">
    <citation type="journal article" date="2012" name="J. Bacteriol.">
        <title>Genome Sequence of Radiation-Resistant Modestobacter marinus Strain BC501, a Representative Actinobacterium That Thrives on Calcareous Stone Surfaces.</title>
        <authorList>
            <person name="Normand P."/>
            <person name="Gury J."/>
            <person name="Pujic P."/>
            <person name="Chouaia B."/>
            <person name="Crotti E."/>
            <person name="Brusetti L."/>
            <person name="Daffonchio D."/>
            <person name="Vacherie B."/>
            <person name="Barbe V."/>
            <person name="Medigue C."/>
            <person name="Calteau A."/>
            <person name="Ghodhbane-Gtari F."/>
            <person name="Essoussi I."/>
            <person name="Nouioui I."/>
            <person name="Abbassi-Ghozzi I."/>
            <person name="Gtari M."/>
        </authorList>
    </citation>
    <scope>NUCLEOTIDE SEQUENCE [LARGE SCALE GENOMIC DNA]</scope>
    <source>
        <strain evidence="2">BC 501</strain>
    </source>
</reference>
<protein>
    <submittedName>
        <fullName evidence="1">Alkylmercury lyase</fullName>
    </submittedName>
</protein>
<gene>
    <name evidence="1" type="ordered locus">MODMU_1929</name>
</gene>
<keyword evidence="1" id="KW-0456">Lyase</keyword>